<dbReference type="GO" id="GO:0003983">
    <property type="term" value="F:UTP:glucose-1-phosphate uridylyltransferase activity"/>
    <property type="evidence" value="ECO:0007669"/>
    <property type="project" value="InterPro"/>
</dbReference>
<evidence type="ECO:0000313" key="4">
    <source>
        <dbReference type="Proteomes" id="UP000252118"/>
    </source>
</evidence>
<evidence type="ECO:0000313" key="3">
    <source>
        <dbReference type="EMBL" id="RBP04727.1"/>
    </source>
</evidence>
<organism evidence="3 4">
    <name type="scientific">Rossellomorea aquimaris</name>
    <dbReference type="NCBI Taxonomy" id="189382"/>
    <lineage>
        <taxon>Bacteria</taxon>
        <taxon>Bacillati</taxon>
        <taxon>Bacillota</taxon>
        <taxon>Bacilli</taxon>
        <taxon>Bacillales</taxon>
        <taxon>Bacillaceae</taxon>
        <taxon>Rossellomorea</taxon>
    </lineage>
</organism>
<proteinExistence type="predicted"/>
<dbReference type="SUPFAM" id="SSF53448">
    <property type="entry name" value="Nucleotide-diphospho-sugar transferases"/>
    <property type="match status" value="1"/>
</dbReference>
<dbReference type="GO" id="GO:0006011">
    <property type="term" value="P:UDP-alpha-D-glucose metabolic process"/>
    <property type="evidence" value="ECO:0007669"/>
    <property type="project" value="InterPro"/>
</dbReference>
<dbReference type="AlphaFoldDB" id="A0A366EQP8"/>
<reference evidence="3 4" key="1">
    <citation type="submission" date="2018-06" db="EMBL/GenBank/DDBJ databases">
        <title>Freshwater and sediment microbial communities from various areas in North America, analyzing microbe dynamics in response to fracking.</title>
        <authorList>
            <person name="Lamendella R."/>
        </authorList>
    </citation>
    <scope>NUCLEOTIDE SEQUENCE [LARGE SCALE GENOMIC DNA]</scope>
    <source>
        <strain evidence="3 4">97B</strain>
    </source>
</reference>
<name>A0A366EQP8_9BACI</name>
<protein>
    <recommendedName>
        <fullName evidence="5">UTP--glucose-1-phosphate uridylyltransferase</fullName>
    </recommendedName>
</protein>
<keyword evidence="2" id="KW-0548">Nucleotidyltransferase</keyword>
<evidence type="ECO:0008006" key="5">
    <source>
        <dbReference type="Google" id="ProtNLM"/>
    </source>
</evidence>
<sequence>MGRYVLHPEIFSILENLTPGAGGEIQLTDAIKELNQLQMVVGYEFDGERHDVGDKFGFIKATVEFALERADLREQVLEYLKDTVSENKIPQS</sequence>
<accession>A0A366EQP8</accession>
<dbReference type="EMBL" id="QNRJ01000005">
    <property type="protein sequence ID" value="RBP04727.1"/>
    <property type="molecule type" value="Genomic_DNA"/>
</dbReference>
<evidence type="ECO:0000256" key="2">
    <source>
        <dbReference type="ARBA" id="ARBA00022695"/>
    </source>
</evidence>
<dbReference type="InterPro" id="IPR005771">
    <property type="entry name" value="GalU_uridylyltTrfase_bac/arc"/>
</dbReference>
<gene>
    <name evidence="3" type="ORF">DET59_10513</name>
</gene>
<evidence type="ECO:0000256" key="1">
    <source>
        <dbReference type="ARBA" id="ARBA00022679"/>
    </source>
</evidence>
<dbReference type="PANTHER" id="PTHR43197:SF1">
    <property type="entry name" value="UTP--GLUCOSE-1-PHOSPHATE URIDYLYLTRANSFERASE"/>
    <property type="match status" value="1"/>
</dbReference>
<dbReference type="Proteomes" id="UP000252118">
    <property type="component" value="Unassembled WGS sequence"/>
</dbReference>
<dbReference type="InterPro" id="IPR029044">
    <property type="entry name" value="Nucleotide-diphossugar_trans"/>
</dbReference>
<dbReference type="PANTHER" id="PTHR43197">
    <property type="entry name" value="UTP--GLUCOSE-1-PHOSPHATE URIDYLYLTRANSFERASE"/>
    <property type="match status" value="1"/>
</dbReference>
<comment type="caution">
    <text evidence="3">The sequence shown here is derived from an EMBL/GenBank/DDBJ whole genome shotgun (WGS) entry which is preliminary data.</text>
</comment>
<keyword evidence="1" id="KW-0808">Transferase</keyword>
<dbReference type="Gene3D" id="3.90.550.10">
    <property type="entry name" value="Spore Coat Polysaccharide Biosynthesis Protein SpsA, Chain A"/>
    <property type="match status" value="1"/>
</dbReference>